<organism evidence="1 2">
    <name type="scientific">Companilactobacillus futsaii</name>
    <dbReference type="NCBI Taxonomy" id="938155"/>
    <lineage>
        <taxon>Bacteria</taxon>
        <taxon>Bacillati</taxon>
        <taxon>Bacillota</taxon>
        <taxon>Bacilli</taxon>
        <taxon>Lactobacillales</taxon>
        <taxon>Lactobacillaceae</taxon>
        <taxon>Companilactobacillus</taxon>
    </lineage>
</organism>
<dbReference type="RefSeq" id="WP_057813475.1">
    <property type="nucleotide sequence ID" value="NZ_CP040736.1"/>
</dbReference>
<proteinExistence type="predicted"/>
<sequence length="412" mass="48663">MKEENKFSSNESEKLNNYLEGKISSYRDERNKEITKNATEYIKFYGDEEKPKEDIKDFSWVLNADKKVLNLGRDSKDVKSIKWGISNMVIGNPESADFYLCLLNPRVEDATKSAKNVQEYILKETGKKSEDEISEKIKNSPSYLRNEFYFDVDHYKKHIDNYDEGKSEDISNVLSNEMQNLQEIIKDDKNEYTDFQSWYDDYTKGYDNLNDNNEKKKYTKNNPFLQAYYLHSYYNFLFRSQFSGGNELAVFNGLYDKQMNESSKIKNLKICDLELFPYRTESKPSDTLFKKGNSYKDLKSSQYVADLIIKRILDYKKKEPIFVFRSYREWFKVIEYELAKGLGWIEDGKELTREEELELLKKYDTKLWPCFYGFSSVQSGSLSKNNVEKAPLIGVDIEEAKYNDIQKNFKLN</sequence>
<evidence type="ECO:0000313" key="2">
    <source>
        <dbReference type="Proteomes" id="UP000310673"/>
    </source>
</evidence>
<evidence type="ECO:0000313" key="1">
    <source>
        <dbReference type="EMBL" id="QCX23894.1"/>
    </source>
</evidence>
<dbReference type="EMBL" id="CP040736">
    <property type="protein sequence ID" value="QCX23894.1"/>
    <property type="molecule type" value="Genomic_DNA"/>
</dbReference>
<dbReference type="STRING" id="1423818.FC88_GL002363"/>
<gene>
    <name evidence="1" type="ORF">FG051_01705</name>
</gene>
<name>A0A5B7T046_9LACO</name>
<accession>A0A5B7T046</accession>
<protein>
    <submittedName>
        <fullName evidence="1">Uncharacterized protein</fullName>
    </submittedName>
</protein>
<reference evidence="1 2" key="1">
    <citation type="submission" date="2019-05" db="EMBL/GenBank/DDBJ databases">
        <title>Genome Sequence of Lactobacillus futsaii Y97, a Potential Probiotic Strain Isolated from the Futsai of Taiwan.</title>
        <authorList>
            <person name="Du X."/>
        </authorList>
    </citation>
    <scope>NUCLEOTIDE SEQUENCE [LARGE SCALE GENOMIC DNA]</scope>
    <source>
        <strain evidence="1 2">Y97</strain>
    </source>
</reference>
<dbReference type="KEGG" id="lft:FG051_01705"/>
<dbReference type="Proteomes" id="UP000310673">
    <property type="component" value="Chromosome"/>
</dbReference>
<dbReference type="AlphaFoldDB" id="A0A5B7T046"/>